<dbReference type="AlphaFoldDB" id="A0A6B7PY66"/>
<dbReference type="Pfam" id="PF13676">
    <property type="entry name" value="TIR_2"/>
    <property type="match status" value="1"/>
</dbReference>
<dbReference type="GO" id="GO:0007165">
    <property type="term" value="P:signal transduction"/>
    <property type="evidence" value="ECO:0007669"/>
    <property type="project" value="InterPro"/>
</dbReference>
<dbReference type="SUPFAM" id="SSF52200">
    <property type="entry name" value="Toll/Interleukin receptor TIR domain"/>
    <property type="match status" value="1"/>
</dbReference>
<reference evidence="3" key="1">
    <citation type="submission" date="2019-08" db="EMBL/GenBank/DDBJ databases">
        <authorList>
            <person name="Xu Y."/>
        </authorList>
    </citation>
    <scope>NUCLEOTIDE SEQUENCE</scope>
    <source>
        <strain evidence="3">A2508</strain>
        <plasmid evidence="3">pA2508-emrE</plasmid>
    </source>
</reference>
<evidence type="ECO:0000256" key="1">
    <source>
        <dbReference type="SAM" id="MobiDB-lite"/>
    </source>
</evidence>
<geneLocation type="plasmid" evidence="3">
    <name>pA2508-emrE</name>
</geneLocation>
<dbReference type="EMBL" id="MN310379">
    <property type="protein sequence ID" value="QFX77776.1"/>
    <property type="molecule type" value="Genomic_DNA"/>
</dbReference>
<feature type="domain" description="TIR" evidence="2">
    <location>
        <begin position="139"/>
        <end position="271"/>
    </location>
</feature>
<dbReference type="Gene3D" id="3.40.50.10140">
    <property type="entry name" value="Toll/interleukin-1 receptor homology (TIR) domain"/>
    <property type="match status" value="1"/>
</dbReference>
<name>A0A6B7PY66_9ENTR</name>
<dbReference type="InterPro" id="IPR035897">
    <property type="entry name" value="Toll_tir_struct_dom_sf"/>
</dbReference>
<feature type="compositionally biased region" description="Gly residues" evidence="1">
    <location>
        <begin position="86"/>
        <end position="99"/>
    </location>
</feature>
<keyword evidence="3" id="KW-0614">Plasmid</keyword>
<sequence length="273" mass="29379">MKYKLLKTWQLSLQPIIPITYLVLLSQQIYSRILRGKQNMARCTAPVRGHSSAAAAAACPACRNRSGYRRSSYSYDSYPSYSSSGSAGGSRGSSSGGSSSGTKPRWSKSGSSVSYTTAQVQSLTPIRQTVEKLVAEKPDLRDVFLCHAWDDRQGVAKELHDLLEAAGVKVWFSEKDLALGVPMMRAIDKGLANSRIGLVLVTPALLNRLPKEGVADKELSALLAGNQLVPIVHNTTYEALRNVSPLLASRSGLDTGEDTLAVVATKIAELITV</sequence>
<proteinExistence type="predicted"/>
<organism evidence="3">
    <name type="scientific">Klebsiella quasipneumoniae</name>
    <dbReference type="NCBI Taxonomy" id="1463165"/>
    <lineage>
        <taxon>Bacteria</taxon>
        <taxon>Pseudomonadati</taxon>
        <taxon>Pseudomonadota</taxon>
        <taxon>Gammaproteobacteria</taxon>
        <taxon>Enterobacterales</taxon>
        <taxon>Enterobacteriaceae</taxon>
        <taxon>Klebsiella/Raoultella group</taxon>
        <taxon>Klebsiella</taxon>
        <taxon>Klebsiella pneumoniae complex</taxon>
    </lineage>
</organism>
<protein>
    <recommendedName>
        <fullName evidence="2">TIR domain-containing protein</fullName>
    </recommendedName>
</protein>
<evidence type="ECO:0000259" key="2">
    <source>
        <dbReference type="PROSITE" id="PS50104"/>
    </source>
</evidence>
<dbReference type="PROSITE" id="PS50104">
    <property type="entry name" value="TIR"/>
    <property type="match status" value="1"/>
</dbReference>
<accession>A0A6B7PY66</accession>
<feature type="region of interest" description="Disordered" evidence="1">
    <location>
        <begin position="81"/>
        <end position="113"/>
    </location>
</feature>
<evidence type="ECO:0000313" key="3">
    <source>
        <dbReference type="EMBL" id="QFX77776.1"/>
    </source>
</evidence>
<dbReference type="InterPro" id="IPR000157">
    <property type="entry name" value="TIR_dom"/>
</dbReference>